<dbReference type="EMBL" id="JACHJP010000002">
    <property type="protein sequence ID" value="MBB4914924.1"/>
    <property type="molecule type" value="Genomic_DNA"/>
</dbReference>
<proteinExistence type="predicted"/>
<gene>
    <name evidence="1" type="ORF">FHS44_002009</name>
</gene>
<dbReference type="RefSeq" id="WP_184713657.1">
    <property type="nucleotide sequence ID" value="NZ_JACHJP010000002.1"/>
</dbReference>
<protein>
    <submittedName>
        <fullName evidence="1">Uncharacterized protein</fullName>
    </submittedName>
</protein>
<name>A0A7W7VLZ1_9ACTN</name>
<evidence type="ECO:0000313" key="2">
    <source>
        <dbReference type="Proteomes" id="UP000552644"/>
    </source>
</evidence>
<accession>A0A7W7VLZ1</accession>
<sequence>MTSPRKPYITPYAEESVELPLTFEGGRLAYRDALPGEWMFGALWARCGSRREGKVLWAMVHTLRQRRCMLKGLCRVCGQSATDPVTGRLWWVLSSAPVGKTAPWPTVGPPTCREHVTEALGACPHLRRGRPFVCTVGDHTPIGVLANLYGHDDDGRIVETRHQIAVGLDETHLLPRALATQLLVSLRDIRPETV</sequence>
<organism evidence="1 2">
    <name type="scientific">Streptosporangium saharense</name>
    <dbReference type="NCBI Taxonomy" id="1706840"/>
    <lineage>
        <taxon>Bacteria</taxon>
        <taxon>Bacillati</taxon>
        <taxon>Actinomycetota</taxon>
        <taxon>Actinomycetes</taxon>
        <taxon>Streptosporangiales</taxon>
        <taxon>Streptosporangiaceae</taxon>
        <taxon>Streptosporangium</taxon>
    </lineage>
</organism>
<reference evidence="1 2" key="1">
    <citation type="submission" date="2020-08" db="EMBL/GenBank/DDBJ databases">
        <title>Genomic Encyclopedia of Type Strains, Phase III (KMG-III): the genomes of soil and plant-associated and newly described type strains.</title>
        <authorList>
            <person name="Whitman W."/>
        </authorList>
    </citation>
    <scope>NUCLEOTIDE SEQUENCE [LARGE SCALE GENOMIC DNA]</scope>
    <source>
        <strain evidence="1 2">CECT 8840</strain>
    </source>
</reference>
<evidence type="ECO:0000313" key="1">
    <source>
        <dbReference type="EMBL" id="MBB4914924.1"/>
    </source>
</evidence>
<keyword evidence="2" id="KW-1185">Reference proteome</keyword>
<dbReference type="AlphaFoldDB" id="A0A7W7VLZ1"/>
<dbReference type="Proteomes" id="UP000552644">
    <property type="component" value="Unassembled WGS sequence"/>
</dbReference>
<comment type="caution">
    <text evidence="1">The sequence shown here is derived from an EMBL/GenBank/DDBJ whole genome shotgun (WGS) entry which is preliminary data.</text>
</comment>